<keyword evidence="2" id="KW-0645">Protease</keyword>
<evidence type="ECO:0000256" key="6">
    <source>
        <dbReference type="SAM" id="SignalP"/>
    </source>
</evidence>
<accession>A0A3P2AGN3</accession>
<evidence type="ECO:0000256" key="1">
    <source>
        <dbReference type="ARBA" id="ARBA00007261"/>
    </source>
</evidence>
<evidence type="ECO:0000256" key="2">
    <source>
        <dbReference type="ARBA" id="ARBA00022670"/>
    </source>
</evidence>
<keyword evidence="3" id="KW-0378">Hydrolase</keyword>
<dbReference type="EMBL" id="RQYF01000006">
    <property type="protein sequence ID" value="RRD92813.1"/>
    <property type="molecule type" value="Genomic_DNA"/>
</dbReference>
<evidence type="ECO:0000259" key="8">
    <source>
        <dbReference type="Pfam" id="PF05193"/>
    </source>
</evidence>
<dbReference type="InterPro" id="IPR050626">
    <property type="entry name" value="Peptidase_M16"/>
</dbReference>
<dbReference type="InterPro" id="IPR007863">
    <property type="entry name" value="Peptidase_M16_C"/>
</dbReference>
<sequence>MNKLFRLACLLLFILATASMRGAGPKDYRYTTVPNDPLKARIYTLDNGLKVYMTVNKEKPRIQTFIAVRVGGKNDPAETTGLAHYFEHLMFKGTNHFGTQNYEAEKPLLDQIEQQFEIYRKTTDSVARKNIYHVIDSLSYEASKLSIPNEYDKLMTAIGANGTNAYTSFDVTCYTEDIPANQVENWAKIQADRFENNVIRGFHTELETVYEEKNMSLTRDPRKVYEATLSALFPHHPYGTQTVLGTQEHLKNPSITNIKNYYKMWYVPNNMAICLSGDFDPDSMIAVVDKYFGSLKPNPNLPKLNLAKEKPITAPIVREVFGPDAESVALAWRFPGAASKEAEILEVVSQILYNGQAGLIDLNLTQQQKTLSAYCYPMSMSDYSALMMQGRPKQGQTLDEVKDLLLGEVKKLRNGDFDEKILEANINNFKLNQLYRLDSNGARANWFVQSFVNGSDWADEVNQLNRISRLTKADIVAFANQYLEDTNYAIIYKRQGKDPNEKKIAKPTITPIFMNRDAISPFLKDIQGSQVTPIEPVFLDYSKDLSQLKTQNGIPVLYKQNTNNDIFELTYLFDMGNNNDKALGTAAQYLEYLGTSDMTPEQVKSEFYRMACSFSVYPSSERTYVELSGLNENMPAAIALFEKLLADAQVNKEAYANLVQDILKKRKDAKLNQMQNFSRLTTYIVYGPKNAATNLLSEAELTDMNPQELVDRIHGLNGFKHRILYYGPRSEQDVLALLAKEHKTPAMLKDIPTGNDFNEQLTPKTTFYIAPYEAKQIYMTQISNRGEKFDASIEPARQLYNEYFGGGMNSIVFQEMRESRGLAYSAWAGFNRPSYLKNNYLVMSQIATQNDKMLDAIKTFNDIIENMPQSEAAFKLAKEGMTARLRTERITKMSVIWSFISAQYLGQDVDSRIKLYNDIQGMTLKDVVDFQTSRIKGRTYNYGILGDKKELDIEALKKIAPVVELTQEEIFGY</sequence>
<evidence type="ECO:0000313" key="10">
    <source>
        <dbReference type="Proteomes" id="UP000279562"/>
    </source>
</evidence>
<gene>
    <name evidence="9" type="ORF">EII33_02500</name>
</gene>
<organism evidence="9 10">
    <name type="scientific">Prevotella heparinolytica</name>
    <dbReference type="NCBI Taxonomy" id="28113"/>
    <lineage>
        <taxon>Bacteria</taxon>
        <taxon>Pseudomonadati</taxon>
        <taxon>Bacteroidota</taxon>
        <taxon>Bacteroidia</taxon>
        <taxon>Bacteroidales</taxon>
        <taxon>Bacteroidaceae</taxon>
        <taxon>Bacteroides</taxon>
    </lineage>
</organism>
<proteinExistence type="inferred from homology"/>
<feature type="chain" id="PRO_5018311072" evidence="6">
    <location>
        <begin position="24"/>
        <end position="973"/>
    </location>
</feature>
<evidence type="ECO:0000256" key="3">
    <source>
        <dbReference type="ARBA" id="ARBA00022801"/>
    </source>
</evidence>
<dbReference type="AlphaFoldDB" id="A0A3P2AGN3"/>
<evidence type="ECO:0000259" key="7">
    <source>
        <dbReference type="Pfam" id="PF00675"/>
    </source>
</evidence>
<comment type="caution">
    <text evidence="9">The sequence shown here is derived from an EMBL/GenBank/DDBJ whole genome shotgun (WGS) entry which is preliminary data.</text>
</comment>
<keyword evidence="6" id="KW-0732">Signal</keyword>
<feature type="domain" description="Peptidase M16 N-terminal" evidence="7">
    <location>
        <begin position="58"/>
        <end position="104"/>
    </location>
</feature>
<feature type="domain" description="Peptidase M16 C-terminal" evidence="8">
    <location>
        <begin position="257"/>
        <end position="428"/>
    </location>
</feature>
<keyword evidence="4" id="KW-0862">Zinc</keyword>
<protein>
    <submittedName>
        <fullName evidence="9">Insulinase family protein</fullName>
    </submittedName>
</protein>
<name>A0A3P2AGN3_9BACE</name>
<dbReference type="PANTHER" id="PTHR43690:SF17">
    <property type="entry name" value="PROTEIN YHJJ"/>
    <property type="match status" value="1"/>
</dbReference>
<dbReference type="Pfam" id="PF05193">
    <property type="entry name" value="Peptidase_M16_C"/>
    <property type="match status" value="2"/>
</dbReference>
<dbReference type="GO" id="GO:0008237">
    <property type="term" value="F:metallopeptidase activity"/>
    <property type="evidence" value="ECO:0007669"/>
    <property type="project" value="UniProtKB-KW"/>
</dbReference>
<dbReference type="Proteomes" id="UP000279562">
    <property type="component" value="Unassembled WGS sequence"/>
</dbReference>
<keyword evidence="5" id="KW-0482">Metalloprotease</keyword>
<evidence type="ECO:0000313" key="9">
    <source>
        <dbReference type="EMBL" id="RRD92813.1"/>
    </source>
</evidence>
<reference evidence="9 10" key="1">
    <citation type="submission" date="2018-11" db="EMBL/GenBank/DDBJ databases">
        <title>Genomes From Bacteria Associated with the Canine Oral Cavity: a Test Case for Automated Genome-Based Taxonomic Assignment.</title>
        <authorList>
            <person name="Coil D.A."/>
            <person name="Jospin G."/>
            <person name="Darling A.E."/>
            <person name="Wallis C."/>
            <person name="Davis I.J."/>
            <person name="Harris S."/>
            <person name="Eisen J.A."/>
            <person name="Holcombe L.J."/>
            <person name="O'Flynn C."/>
        </authorList>
    </citation>
    <scope>NUCLEOTIDE SEQUENCE [LARGE SCALE GENOMIC DNA]</scope>
    <source>
        <strain evidence="9 10">OH1047_COT-310</strain>
    </source>
</reference>
<dbReference type="PANTHER" id="PTHR43690">
    <property type="entry name" value="NARDILYSIN"/>
    <property type="match status" value="1"/>
</dbReference>
<dbReference type="Gene3D" id="3.30.830.10">
    <property type="entry name" value="Metalloenzyme, LuxS/M16 peptidase-like"/>
    <property type="match status" value="4"/>
</dbReference>
<dbReference type="GO" id="GO:0046872">
    <property type="term" value="F:metal ion binding"/>
    <property type="evidence" value="ECO:0007669"/>
    <property type="project" value="InterPro"/>
</dbReference>
<dbReference type="RefSeq" id="WP_125238391.1">
    <property type="nucleotide sequence ID" value="NZ_CALZWP010000006.1"/>
</dbReference>
<comment type="similarity">
    <text evidence="1">Belongs to the peptidase M16 family.</text>
</comment>
<keyword evidence="10" id="KW-1185">Reference proteome</keyword>
<dbReference type="InterPro" id="IPR011765">
    <property type="entry name" value="Pept_M16_N"/>
</dbReference>
<feature type="domain" description="Peptidase M16 C-terminal" evidence="8">
    <location>
        <begin position="792"/>
        <end position="879"/>
    </location>
</feature>
<feature type="signal peptide" evidence="6">
    <location>
        <begin position="1"/>
        <end position="23"/>
    </location>
</feature>
<evidence type="ECO:0000256" key="5">
    <source>
        <dbReference type="ARBA" id="ARBA00023049"/>
    </source>
</evidence>
<dbReference type="SUPFAM" id="SSF63411">
    <property type="entry name" value="LuxS/MPP-like metallohydrolase"/>
    <property type="match status" value="4"/>
</dbReference>
<dbReference type="InterPro" id="IPR011249">
    <property type="entry name" value="Metalloenz_LuxS/M16"/>
</dbReference>
<evidence type="ECO:0000256" key="4">
    <source>
        <dbReference type="ARBA" id="ARBA00022833"/>
    </source>
</evidence>
<dbReference type="GO" id="GO:0006508">
    <property type="term" value="P:proteolysis"/>
    <property type="evidence" value="ECO:0007669"/>
    <property type="project" value="UniProtKB-KW"/>
</dbReference>
<dbReference type="Pfam" id="PF00675">
    <property type="entry name" value="Peptidase_M16"/>
    <property type="match status" value="1"/>
</dbReference>